<feature type="transmembrane region" description="Helical" evidence="9">
    <location>
        <begin position="54"/>
        <end position="76"/>
    </location>
</feature>
<evidence type="ECO:0000313" key="11">
    <source>
        <dbReference type="Proteomes" id="UP000190625"/>
    </source>
</evidence>
<dbReference type="GO" id="GO:0009236">
    <property type="term" value="P:cobalamin biosynthetic process"/>
    <property type="evidence" value="ECO:0007669"/>
    <property type="project" value="UniProtKB-UniRule"/>
</dbReference>
<comment type="caution">
    <text evidence="9">Lacks conserved residue(s) required for the propagation of feature annotation.</text>
</comment>
<dbReference type="GO" id="GO:0005886">
    <property type="term" value="C:plasma membrane"/>
    <property type="evidence" value="ECO:0007669"/>
    <property type="project" value="UniProtKB-SubCell"/>
</dbReference>
<evidence type="ECO:0000256" key="7">
    <source>
        <dbReference type="ARBA" id="ARBA00022989"/>
    </source>
</evidence>
<dbReference type="GO" id="GO:0015420">
    <property type="term" value="F:ABC-type vitamin B12 transporter activity"/>
    <property type="evidence" value="ECO:0007669"/>
    <property type="project" value="UniProtKB-UniRule"/>
</dbReference>
<protein>
    <recommendedName>
        <fullName evidence="9">Cobalamin biosynthesis protein CobD</fullName>
    </recommendedName>
</protein>
<evidence type="ECO:0000256" key="4">
    <source>
        <dbReference type="ARBA" id="ARBA00022475"/>
    </source>
</evidence>
<dbReference type="Proteomes" id="UP000190625">
    <property type="component" value="Unassembled WGS sequence"/>
</dbReference>
<dbReference type="EMBL" id="FUWM01000005">
    <property type="protein sequence ID" value="SJZ37272.1"/>
    <property type="molecule type" value="Genomic_DNA"/>
</dbReference>
<dbReference type="PANTHER" id="PTHR34308:SF1">
    <property type="entry name" value="COBALAMIN BIOSYNTHESIS PROTEIN CBIB"/>
    <property type="match status" value="1"/>
</dbReference>
<evidence type="ECO:0000256" key="2">
    <source>
        <dbReference type="ARBA" id="ARBA00004953"/>
    </source>
</evidence>
<feature type="transmembrane region" description="Helical" evidence="9">
    <location>
        <begin position="82"/>
        <end position="105"/>
    </location>
</feature>
<dbReference type="HAMAP" id="MF_00024">
    <property type="entry name" value="CobD_CbiB"/>
    <property type="match status" value="1"/>
</dbReference>
<dbReference type="OrthoDB" id="9811967at2"/>
<dbReference type="STRING" id="142842.SAMN02745118_00601"/>
<dbReference type="GO" id="GO:0048472">
    <property type="term" value="F:threonine-phosphate decarboxylase activity"/>
    <property type="evidence" value="ECO:0007669"/>
    <property type="project" value="InterPro"/>
</dbReference>
<keyword evidence="6 9" id="KW-0812">Transmembrane</keyword>
<evidence type="ECO:0000256" key="8">
    <source>
        <dbReference type="ARBA" id="ARBA00023136"/>
    </source>
</evidence>
<feature type="transmembrane region" description="Helical" evidence="9">
    <location>
        <begin position="6"/>
        <end position="33"/>
    </location>
</feature>
<evidence type="ECO:0000256" key="1">
    <source>
        <dbReference type="ARBA" id="ARBA00004651"/>
    </source>
</evidence>
<keyword evidence="4 9" id="KW-1003">Cell membrane</keyword>
<keyword evidence="11" id="KW-1185">Reference proteome</keyword>
<dbReference type="AlphaFoldDB" id="A0A1T4K4D7"/>
<comment type="pathway">
    <text evidence="2 9">Cofactor biosynthesis; adenosylcobalamin biosynthesis.</text>
</comment>
<sequence>MFNQFIIIVIIALILDLLIGDPDWITHPVIIIGKFINWGEKHLRAITNGELSERLAGILLALVTITLTWSITYILIKVGTTIDIWLGLIFKIAILYTTLSIKGLAKAGGEIYKLLIISDLQEAREKVNWIVGRDTTKMAEEEIVRATVETLAENTVDGILSPLFYAFLGGAPLAMTYKAINTLDSMLGYKSKDYLYFGWAAARIDDLANLIPARVSGILFPIAAFLLNKKGITSFKMVLRDAHKHPSPNGGYSEAAVAGALGIRLGGLNYYHGQSSFREYLGEKTRILEANDIKDVINLMYLTTGLFVIIGITVLLNLKF</sequence>
<evidence type="ECO:0000256" key="6">
    <source>
        <dbReference type="ARBA" id="ARBA00022692"/>
    </source>
</evidence>
<gene>
    <name evidence="9" type="primary">cobD</name>
    <name evidence="10" type="ORF">SAMN02745118_00601</name>
</gene>
<organism evidence="10 11">
    <name type="scientific">Selenihalanaerobacter shriftii</name>
    <dbReference type="NCBI Taxonomy" id="142842"/>
    <lineage>
        <taxon>Bacteria</taxon>
        <taxon>Bacillati</taxon>
        <taxon>Bacillota</taxon>
        <taxon>Clostridia</taxon>
        <taxon>Halanaerobiales</taxon>
        <taxon>Halobacteroidaceae</taxon>
        <taxon>Selenihalanaerobacter</taxon>
    </lineage>
</organism>
<comment type="subcellular location">
    <subcellularLocation>
        <location evidence="1 9">Cell membrane</location>
        <topology evidence="1 9">Multi-pass membrane protein</topology>
    </subcellularLocation>
</comment>
<dbReference type="PANTHER" id="PTHR34308">
    <property type="entry name" value="COBALAMIN BIOSYNTHESIS PROTEIN CBIB"/>
    <property type="match status" value="1"/>
</dbReference>
<comment type="similarity">
    <text evidence="3 9">Belongs to the CobD/CbiB family.</text>
</comment>
<evidence type="ECO:0000313" key="10">
    <source>
        <dbReference type="EMBL" id="SJZ37272.1"/>
    </source>
</evidence>
<dbReference type="NCBIfam" id="TIGR00380">
    <property type="entry name" value="cobal_cbiB"/>
    <property type="match status" value="1"/>
</dbReference>
<accession>A0A1T4K4D7</accession>
<reference evidence="11" key="1">
    <citation type="submission" date="2017-02" db="EMBL/GenBank/DDBJ databases">
        <authorList>
            <person name="Varghese N."/>
            <person name="Submissions S."/>
        </authorList>
    </citation>
    <scope>NUCLEOTIDE SEQUENCE [LARGE SCALE GENOMIC DNA]</scope>
    <source>
        <strain evidence="11">ATCC BAA-73</strain>
    </source>
</reference>
<comment type="function">
    <text evidence="9">Converts cobyric acid to cobinamide by the addition of aminopropanol on the F carboxylic group.</text>
</comment>
<dbReference type="UniPathway" id="UPA00148"/>
<evidence type="ECO:0000256" key="3">
    <source>
        <dbReference type="ARBA" id="ARBA00006263"/>
    </source>
</evidence>
<dbReference type="RefSeq" id="WP_078809105.1">
    <property type="nucleotide sequence ID" value="NZ_FUWM01000005.1"/>
</dbReference>
<keyword evidence="7 9" id="KW-1133">Transmembrane helix</keyword>
<evidence type="ECO:0000256" key="9">
    <source>
        <dbReference type="HAMAP-Rule" id="MF_00024"/>
    </source>
</evidence>
<name>A0A1T4K4D7_9FIRM</name>
<evidence type="ECO:0000256" key="5">
    <source>
        <dbReference type="ARBA" id="ARBA00022573"/>
    </source>
</evidence>
<feature type="transmembrane region" description="Helical" evidence="9">
    <location>
        <begin position="296"/>
        <end position="318"/>
    </location>
</feature>
<proteinExistence type="inferred from homology"/>
<dbReference type="Pfam" id="PF03186">
    <property type="entry name" value="CobD_Cbib"/>
    <property type="match status" value="1"/>
</dbReference>
<keyword evidence="8 9" id="KW-0472">Membrane</keyword>
<keyword evidence="5 9" id="KW-0169">Cobalamin biosynthesis</keyword>
<dbReference type="InterPro" id="IPR004485">
    <property type="entry name" value="Cobalamin_biosynth_CobD/CbiB"/>
</dbReference>